<keyword evidence="2" id="KW-0812">Transmembrane</keyword>
<reference evidence="3 4" key="1">
    <citation type="submission" date="2016-07" db="EMBL/GenBank/DDBJ databases">
        <title>Draft genome of Streptomyces diastatochromogenes.</title>
        <authorList>
            <person name="Podduturi R."/>
            <person name="Lukassen M.B."/>
            <person name="Clausen N."/>
            <person name="Nielsen J.L."/>
            <person name="Jorgensen N.O."/>
        </authorList>
    </citation>
    <scope>NUCLEOTIDE SEQUENCE [LARGE SCALE GENOMIC DNA]</scope>
    <source>
        <strain evidence="3 4">DSM 40608</strain>
    </source>
</reference>
<dbReference type="EMBL" id="MCGQ01000008">
    <property type="protein sequence ID" value="OXY97694.1"/>
    <property type="molecule type" value="Genomic_DNA"/>
</dbReference>
<organism evidence="3 4">
    <name type="scientific">Streptomyces diastatochromogenes</name>
    <dbReference type="NCBI Taxonomy" id="42236"/>
    <lineage>
        <taxon>Bacteria</taxon>
        <taxon>Bacillati</taxon>
        <taxon>Actinomycetota</taxon>
        <taxon>Actinomycetes</taxon>
        <taxon>Kitasatosporales</taxon>
        <taxon>Streptomycetaceae</taxon>
        <taxon>Streptomyces</taxon>
    </lineage>
</organism>
<proteinExistence type="predicted"/>
<feature type="compositionally biased region" description="Pro residues" evidence="1">
    <location>
        <begin position="28"/>
        <end position="55"/>
    </location>
</feature>
<evidence type="ECO:0000313" key="4">
    <source>
        <dbReference type="Proteomes" id="UP000215483"/>
    </source>
</evidence>
<dbReference type="AlphaFoldDB" id="A0A233SPX9"/>
<comment type="caution">
    <text evidence="3">The sequence shown here is derived from an EMBL/GenBank/DDBJ whole genome shotgun (WGS) entry which is preliminary data.</text>
</comment>
<accession>A0A233SPX9</accession>
<dbReference type="SUPFAM" id="SSF81995">
    <property type="entry name" value="beta-sandwich domain of Sec23/24"/>
    <property type="match status" value="1"/>
</dbReference>
<feature type="transmembrane region" description="Helical" evidence="2">
    <location>
        <begin position="190"/>
        <end position="210"/>
    </location>
</feature>
<feature type="transmembrane region" description="Helical" evidence="2">
    <location>
        <begin position="101"/>
        <end position="123"/>
    </location>
</feature>
<gene>
    <name evidence="3" type="ORF">BEK98_09120</name>
</gene>
<name>A0A233SPX9_STRDA</name>
<feature type="transmembrane region" description="Helical" evidence="2">
    <location>
        <begin position="135"/>
        <end position="155"/>
    </location>
</feature>
<dbReference type="OrthoDB" id="4296088at2"/>
<keyword evidence="4" id="KW-1185">Reference proteome</keyword>
<sequence>MSQPPFQPPPPPHQPPQSPYTPYNPYNQPAPPQQPFMNPAPPFQAPPFQQPPFQQPPFGQRPNAGGNPVGAVFLGFVVSVVVSGVYSGINLATYKEQSLTVANALYLGHALLNGAIVGCLVGLVGRRSNGARIGAAVIAALGAFFGYTNSLPLIIADAQTPSVVGDLLSDDPFFPAKAWWSSEAHGGVDWYSPLGLVLAAAAAWGLAYVVGNRRR</sequence>
<evidence type="ECO:0000256" key="1">
    <source>
        <dbReference type="SAM" id="MobiDB-lite"/>
    </source>
</evidence>
<keyword evidence="2" id="KW-1133">Transmembrane helix</keyword>
<dbReference type="Proteomes" id="UP000215483">
    <property type="component" value="Unassembled WGS sequence"/>
</dbReference>
<feature type="compositionally biased region" description="Pro residues" evidence="1">
    <location>
        <begin position="1"/>
        <end position="19"/>
    </location>
</feature>
<feature type="transmembrane region" description="Helical" evidence="2">
    <location>
        <begin position="69"/>
        <end position="89"/>
    </location>
</feature>
<keyword evidence="2" id="KW-0472">Membrane</keyword>
<feature type="region of interest" description="Disordered" evidence="1">
    <location>
        <begin position="1"/>
        <end position="64"/>
    </location>
</feature>
<protein>
    <submittedName>
        <fullName evidence="3">Uncharacterized protein</fullName>
    </submittedName>
</protein>
<evidence type="ECO:0000256" key="2">
    <source>
        <dbReference type="SAM" id="Phobius"/>
    </source>
</evidence>
<evidence type="ECO:0000313" key="3">
    <source>
        <dbReference type="EMBL" id="OXY97694.1"/>
    </source>
</evidence>